<evidence type="ECO:0000313" key="2">
    <source>
        <dbReference type="Proteomes" id="UP000001929"/>
    </source>
</evidence>
<gene>
    <name evidence="1" type="ordered locus">Rru_A2134</name>
</gene>
<dbReference type="EMBL" id="CP000230">
    <property type="protein sequence ID" value="ABC22934.1"/>
    <property type="molecule type" value="Genomic_DNA"/>
</dbReference>
<dbReference type="PATRIC" id="fig|269796.9.peg.2227"/>
<accession>Q2RSG1</accession>
<evidence type="ECO:0000313" key="1">
    <source>
        <dbReference type="EMBL" id="ABC22934.1"/>
    </source>
</evidence>
<dbReference type="STRING" id="269796.Rru_A2134"/>
<keyword evidence="2" id="KW-1185">Reference proteome</keyword>
<dbReference type="KEGG" id="rru:Rru_A2134"/>
<organism evidence="1 2">
    <name type="scientific">Rhodospirillum rubrum (strain ATCC 11170 / ATH 1.1.1 / DSM 467 / LMG 4362 / NCIMB 8255 / S1)</name>
    <dbReference type="NCBI Taxonomy" id="269796"/>
    <lineage>
        <taxon>Bacteria</taxon>
        <taxon>Pseudomonadati</taxon>
        <taxon>Pseudomonadota</taxon>
        <taxon>Alphaproteobacteria</taxon>
        <taxon>Rhodospirillales</taxon>
        <taxon>Rhodospirillaceae</taxon>
        <taxon>Rhodospirillum</taxon>
    </lineage>
</organism>
<protein>
    <submittedName>
        <fullName evidence="1">Uncharacterized protein</fullName>
    </submittedName>
</protein>
<proteinExistence type="predicted"/>
<sequence length="159" mass="16856">MTHIDASLTVPSGKVRPEGLVSGGLEGVLASRAALYLRVAHNLDSTAAREAGSLAARRAIAVTPHWRLESAGRAAIREAQTLVGRADSDFATLRGAFLPPDAPRAMPEQNLDRLGFGDLGAGTRRVQRRLLVRLRNAGPELAALVVMAVTFLARPGLSF</sequence>
<dbReference type="Proteomes" id="UP000001929">
    <property type="component" value="Chromosome"/>
</dbReference>
<dbReference type="RefSeq" id="WP_011389983.1">
    <property type="nucleotide sequence ID" value="NC_007643.1"/>
</dbReference>
<dbReference type="HOGENOM" id="CLU_1659393_0_0_5"/>
<dbReference type="EnsemblBacteria" id="ABC22934">
    <property type="protein sequence ID" value="ABC22934"/>
    <property type="gene ID" value="Rru_A2134"/>
</dbReference>
<dbReference type="AlphaFoldDB" id="Q2RSG1"/>
<reference evidence="1 2" key="1">
    <citation type="journal article" date="2011" name="Stand. Genomic Sci.">
        <title>Complete genome sequence of Rhodospirillum rubrum type strain (S1).</title>
        <authorList>
            <person name="Munk A.C."/>
            <person name="Copeland A."/>
            <person name="Lucas S."/>
            <person name="Lapidus A."/>
            <person name="Del Rio T.G."/>
            <person name="Barry K."/>
            <person name="Detter J.C."/>
            <person name="Hammon N."/>
            <person name="Israni S."/>
            <person name="Pitluck S."/>
            <person name="Brettin T."/>
            <person name="Bruce D."/>
            <person name="Han C."/>
            <person name="Tapia R."/>
            <person name="Gilna P."/>
            <person name="Schmutz J."/>
            <person name="Larimer F."/>
            <person name="Land M."/>
            <person name="Kyrpides N.C."/>
            <person name="Mavromatis K."/>
            <person name="Richardson P."/>
            <person name="Rohde M."/>
            <person name="Goker M."/>
            <person name="Klenk H.P."/>
            <person name="Zhang Y."/>
            <person name="Roberts G.P."/>
            <person name="Reslewic S."/>
            <person name="Schwartz D.C."/>
        </authorList>
    </citation>
    <scope>NUCLEOTIDE SEQUENCE [LARGE SCALE GENOMIC DNA]</scope>
    <source>
        <strain evidence="2">ATCC 11170 / ATH 1.1.1 / DSM 467 / LMG 4362 / NCIMB 8255 / S1</strain>
    </source>
</reference>
<name>Q2RSG1_RHORT</name>